<dbReference type="Pfam" id="PF07716">
    <property type="entry name" value="bZIP_2"/>
    <property type="match status" value="1"/>
</dbReference>
<keyword evidence="4" id="KW-1185">Reference proteome</keyword>
<feature type="compositionally biased region" description="Basic and acidic residues" evidence="1">
    <location>
        <begin position="138"/>
        <end position="147"/>
    </location>
</feature>
<evidence type="ECO:0000259" key="2">
    <source>
        <dbReference type="PROSITE" id="PS50217"/>
    </source>
</evidence>
<dbReference type="CDD" id="cd14693">
    <property type="entry name" value="bZIP_CEBP"/>
    <property type="match status" value="1"/>
</dbReference>
<dbReference type="EMBL" id="CAHIKZ030005499">
    <property type="protein sequence ID" value="CAE1327490.1"/>
    <property type="molecule type" value="Genomic_DNA"/>
</dbReference>
<dbReference type="SUPFAM" id="SSF57959">
    <property type="entry name" value="Leucine zipper domain"/>
    <property type="match status" value="1"/>
</dbReference>
<evidence type="ECO:0000313" key="3">
    <source>
        <dbReference type="EMBL" id="CAE1327490.1"/>
    </source>
</evidence>
<dbReference type="GO" id="GO:0000978">
    <property type="term" value="F:RNA polymerase II cis-regulatory region sequence-specific DNA binding"/>
    <property type="evidence" value="ECO:0007669"/>
    <property type="project" value="TreeGrafter"/>
</dbReference>
<proteinExistence type="predicted"/>
<dbReference type="GO" id="GO:0006351">
    <property type="term" value="P:DNA-templated transcription"/>
    <property type="evidence" value="ECO:0007669"/>
    <property type="project" value="InterPro"/>
</dbReference>
<dbReference type="InterPro" id="IPR046347">
    <property type="entry name" value="bZIP_sf"/>
</dbReference>
<organism evidence="3 4">
    <name type="scientific">Acanthosepion pharaonis</name>
    <name type="common">Pharaoh cuttlefish</name>
    <name type="synonym">Sepia pharaonis</name>
    <dbReference type="NCBI Taxonomy" id="158019"/>
    <lineage>
        <taxon>Eukaryota</taxon>
        <taxon>Metazoa</taxon>
        <taxon>Spiralia</taxon>
        <taxon>Lophotrochozoa</taxon>
        <taxon>Mollusca</taxon>
        <taxon>Cephalopoda</taxon>
        <taxon>Coleoidea</taxon>
        <taxon>Decapodiformes</taxon>
        <taxon>Sepiida</taxon>
        <taxon>Sepiina</taxon>
        <taxon>Sepiidae</taxon>
        <taxon>Acanthosepion</taxon>
    </lineage>
</organism>
<comment type="caution">
    <text evidence="3">The sequence shown here is derived from an EMBL/GenBank/DDBJ whole genome shotgun (WGS) entry which is preliminary data.</text>
</comment>
<dbReference type="GO" id="GO:0000981">
    <property type="term" value="F:DNA-binding transcription factor activity, RNA polymerase II-specific"/>
    <property type="evidence" value="ECO:0007669"/>
    <property type="project" value="TreeGrafter"/>
</dbReference>
<protein>
    <recommendedName>
        <fullName evidence="2">BZIP domain-containing protein</fullName>
    </recommendedName>
</protein>
<dbReference type="PROSITE" id="PS50217">
    <property type="entry name" value="BZIP"/>
    <property type="match status" value="1"/>
</dbReference>
<accession>A0A812ER00</accession>
<dbReference type="PANTHER" id="PTHR23334:SF20">
    <property type="entry name" value="BASIC LEUCINE ZIPPER 24"/>
    <property type="match status" value="1"/>
</dbReference>
<dbReference type="InterPro" id="IPR031106">
    <property type="entry name" value="C/EBP"/>
</dbReference>
<dbReference type="Gene3D" id="1.20.5.170">
    <property type="match status" value="1"/>
</dbReference>
<gene>
    <name evidence="3" type="ORF">SPHA_76936</name>
</gene>
<dbReference type="OrthoDB" id="10039716at2759"/>
<dbReference type="InterPro" id="IPR004827">
    <property type="entry name" value="bZIP"/>
</dbReference>
<evidence type="ECO:0000256" key="1">
    <source>
        <dbReference type="SAM" id="MobiDB-lite"/>
    </source>
</evidence>
<dbReference type="PANTHER" id="PTHR23334">
    <property type="entry name" value="CCAAT/ENHANCER BINDING PROTEIN"/>
    <property type="match status" value="1"/>
</dbReference>
<sequence length="215" mass="24517">MEQFYNEATKYCEEEEECRSPEEGLGPTENSYDLTEFIFENESHVPDFTFPGNQNNGHSLINGFDIQSESNNVGNLQVYSPVAATNFTQLKLEKIDLASITQTSLAAGSEATLVDVKPNSKINSRRRKMSNPDSTDVPDYRNKRDRNNIAVRKSREKAKEQQKMAKERVDYLRKENKLLESKVAQLQSELKLCRNMFIKSGAQVPEVLEKALKDM</sequence>
<reference evidence="3" key="1">
    <citation type="submission" date="2021-01" db="EMBL/GenBank/DDBJ databases">
        <authorList>
            <person name="Li R."/>
            <person name="Bekaert M."/>
        </authorList>
    </citation>
    <scope>NUCLEOTIDE SEQUENCE</scope>
    <source>
        <strain evidence="3">Farmed</strain>
    </source>
</reference>
<feature type="region of interest" description="Disordered" evidence="1">
    <location>
        <begin position="117"/>
        <end position="165"/>
    </location>
</feature>
<dbReference type="Proteomes" id="UP000597762">
    <property type="component" value="Unassembled WGS sequence"/>
</dbReference>
<dbReference type="SMART" id="SM00338">
    <property type="entry name" value="BRLZ"/>
    <property type="match status" value="1"/>
</dbReference>
<name>A0A812ER00_ACAPH</name>
<feature type="domain" description="BZIP" evidence="2">
    <location>
        <begin position="137"/>
        <end position="200"/>
    </location>
</feature>
<dbReference type="AlphaFoldDB" id="A0A812ER00"/>
<evidence type="ECO:0000313" key="4">
    <source>
        <dbReference type="Proteomes" id="UP000597762"/>
    </source>
</evidence>